<sequence length="378" mass="41681">MKKISLIHTTGSPDPLTQAVIPPIHLSTIFAMEQPSSHGGFQYGRVGNPTRQILEDTLARLHNGRHAAVFSSGSAAATTILATLAQGDHVACHRVIYEGTMRLLLNVFRKLGVIADFFDFHQESVPPSILHEKTKLIWIESPTNPLLELLDIHRIASLAHQRGALLVVDNTFATPILQKPLNLDADIIVESLTKGINGHSDAMGGLIVTNQTDLFSSIKFLQHTLGAILSPLECFLILRGLKTLPIRIKQQQQSATRIALWLQKHRTIESVRFPGLSSVSEKQLLRKQMIGPGTLISFTLMSANLKPSTFLSRLKLVTIAHSLGGVETLIQQPTTMMDLSFTASQKRKFGISKNFFRLSIGLENCDDIINDLKQALET</sequence>
<accession>A0A0G1TV36</accession>
<dbReference type="GO" id="GO:0019343">
    <property type="term" value="P:cysteine biosynthetic process via cystathionine"/>
    <property type="evidence" value="ECO:0007669"/>
    <property type="project" value="TreeGrafter"/>
</dbReference>
<dbReference type="FunFam" id="3.40.640.10:FF:000046">
    <property type="entry name" value="Cystathionine gamma-lyase"/>
    <property type="match status" value="1"/>
</dbReference>
<dbReference type="PANTHER" id="PTHR11808">
    <property type="entry name" value="TRANS-SULFURATION ENZYME FAMILY MEMBER"/>
    <property type="match status" value="1"/>
</dbReference>
<dbReference type="Proteomes" id="UP000034739">
    <property type="component" value="Unassembled WGS sequence"/>
</dbReference>
<evidence type="ECO:0000256" key="2">
    <source>
        <dbReference type="ARBA" id="ARBA00009077"/>
    </source>
</evidence>
<proteinExistence type="inferred from homology"/>
<evidence type="ECO:0000256" key="3">
    <source>
        <dbReference type="ARBA" id="ARBA00022898"/>
    </source>
</evidence>
<dbReference type="Gene3D" id="3.90.1150.10">
    <property type="entry name" value="Aspartate Aminotransferase, domain 1"/>
    <property type="match status" value="1"/>
</dbReference>
<dbReference type="EMBL" id="LCOY01000071">
    <property type="protein sequence ID" value="KKU85691.1"/>
    <property type="molecule type" value="Genomic_DNA"/>
</dbReference>
<dbReference type="AlphaFoldDB" id="A0A0G1TV36"/>
<dbReference type="SUPFAM" id="SSF53383">
    <property type="entry name" value="PLP-dependent transferases"/>
    <property type="match status" value="1"/>
</dbReference>
<evidence type="ECO:0000256" key="5">
    <source>
        <dbReference type="RuleBase" id="RU362118"/>
    </source>
</evidence>
<dbReference type="PANTHER" id="PTHR11808:SF15">
    <property type="entry name" value="CYSTATHIONINE GAMMA-LYASE"/>
    <property type="match status" value="1"/>
</dbReference>
<evidence type="ECO:0000256" key="1">
    <source>
        <dbReference type="ARBA" id="ARBA00001933"/>
    </source>
</evidence>
<comment type="caution">
    <text evidence="6">The sequence shown here is derived from an EMBL/GenBank/DDBJ whole genome shotgun (WGS) entry which is preliminary data.</text>
</comment>
<evidence type="ECO:0000313" key="7">
    <source>
        <dbReference type="Proteomes" id="UP000034739"/>
    </source>
</evidence>
<dbReference type="InterPro" id="IPR000277">
    <property type="entry name" value="Cys/Met-Metab_PyrdxlP-dep_enz"/>
</dbReference>
<dbReference type="Pfam" id="PF01053">
    <property type="entry name" value="Cys_Met_Meta_PP"/>
    <property type="match status" value="1"/>
</dbReference>
<dbReference type="InterPro" id="IPR015424">
    <property type="entry name" value="PyrdxlP-dep_Trfase"/>
</dbReference>
<feature type="modified residue" description="N6-(pyridoxal phosphate)lysine" evidence="4">
    <location>
        <position position="194"/>
    </location>
</feature>
<evidence type="ECO:0000313" key="6">
    <source>
        <dbReference type="EMBL" id="KKU85691.1"/>
    </source>
</evidence>
<dbReference type="GO" id="GO:0019346">
    <property type="term" value="P:transsulfuration"/>
    <property type="evidence" value="ECO:0007669"/>
    <property type="project" value="InterPro"/>
</dbReference>
<protein>
    <submittedName>
        <fullName evidence="6">Cystathionine gamma-synthase</fullName>
    </submittedName>
</protein>
<keyword evidence="3 4" id="KW-0663">Pyridoxal phosphate</keyword>
<name>A0A0G1TV36_9BACT</name>
<gene>
    <name evidence="6" type="ORF">UY16_C0071G0002</name>
</gene>
<dbReference type="GO" id="GO:0005737">
    <property type="term" value="C:cytoplasm"/>
    <property type="evidence" value="ECO:0007669"/>
    <property type="project" value="TreeGrafter"/>
</dbReference>
<reference evidence="6 7" key="1">
    <citation type="journal article" date="2015" name="Nature">
        <title>rRNA introns, odd ribosomes, and small enigmatic genomes across a large radiation of phyla.</title>
        <authorList>
            <person name="Brown C.T."/>
            <person name="Hug L.A."/>
            <person name="Thomas B.C."/>
            <person name="Sharon I."/>
            <person name="Castelle C.J."/>
            <person name="Singh A."/>
            <person name="Wilkins M.J."/>
            <person name="Williams K.H."/>
            <person name="Banfield J.F."/>
        </authorList>
    </citation>
    <scope>NUCLEOTIDE SEQUENCE [LARGE SCALE GENOMIC DNA]</scope>
</reference>
<evidence type="ECO:0000256" key="4">
    <source>
        <dbReference type="PIRSR" id="PIRSR001434-2"/>
    </source>
</evidence>
<dbReference type="Gene3D" id="3.40.640.10">
    <property type="entry name" value="Type I PLP-dependent aspartate aminotransferase-like (Major domain)"/>
    <property type="match status" value="1"/>
</dbReference>
<dbReference type="GO" id="GO:0030170">
    <property type="term" value="F:pyridoxal phosphate binding"/>
    <property type="evidence" value="ECO:0007669"/>
    <property type="project" value="InterPro"/>
</dbReference>
<comment type="cofactor">
    <cofactor evidence="1 5">
        <name>pyridoxal 5'-phosphate</name>
        <dbReference type="ChEBI" id="CHEBI:597326"/>
    </cofactor>
</comment>
<dbReference type="InterPro" id="IPR015421">
    <property type="entry name" value="PyrdxlP-dep_Trfase_major"/>
</dbReference>
<dbReference type="PIRSF" id="PIRSF001434">
    <property type="entry name" value="CGS"/>
    <property type="match status" value="1"/>
</dbReference>
<organism evidence="6 7">
    <name type="scientific">Candidatus Gottesmanbacteria bacterium GW2011_GWA2_47_9</name>
    <dbReference type="NCBI Taxonomy" id="1618445"/>
    <lineage>
        <taxon>Bacteria</taxon>
        <taxon>Candidatus Gottesmaniibacteriota</taxon>
    </lineage>
</organism>
<dbReference type="CDD" id="cd00614">
    <property type="entry name" value="CGS_like"/>
    <property type="match status" value="1"/>
</dbReference>
<dbReference type="GO" id="GO:0004123">
    <property type="term" value="F:cystathionine gamma-lyase activity"/>
    <property type="evidence" value="ECO:0007669"/>
    <property type="project" value="TreeGrafter"/>
</dbReference>
<dbReference type="InterPro" id="IPR015422">
    <property type="entry name" value="PyrdxlP-dep_Trfase_small"/>
</dbReference>
<comment type="similarity">
    <text evidence="2 5">Belongs to the trans-sulfuration enzymes family.</text>
</comment>